<keyword evidence="4" id="KW-1185">Reference proteome</keyword>
<comment type="caution">
    <text evidence="3">The sequence shown here is derived from an EMBL/GenBank/DDBJ whole genome shotgun (WGS) entry which is preliminary data.</text>
</comment>
<feature type="compositionally biased region" description="Polar residues" evidence="1">
    <location>
        <begin position="96"/>
        <end position="107"/>
    </location>
</feature>
<dbReference type="Pfam" id="PF00102">
    <property type="entry name" value="Y_phosphatase"/>
    <property type="match status" value="1"/>
</dbReference>
<evidence type="ECO:0000259" key="2">
    <source>
        <dbReference type="Pfam" id="PF00102"/>
    </source>
</evidence>
<reference evidence="3" key="1">
    <citation type="submission" date="2022-11" db="EMBL/GenBank/DDBJ databases">
        <authorList>
            <person name="Kikuchi T."/>
        </authorList>
    </citation>
    <scope>NUCLEOTIDE SEQUENCE</scope>
    <source>
        <strain evidence="3">PS1010</strain>
    </source>
</reference>
<evidence type="ECO:0000313" key="4">
    <source>
        <dbReference type="Proteomes" id="UP001152747"/>
    </source>
</evidence>
<feature type="region of interest" description="Disordered" evidence="1">
    <location>
        <begin position="88"/>
        <end position="107"/>
    </location>
</feature>
<feature type="domain" description="Tyrosine-protein phosphatase" evidence="2">
    <location>
        <begin position="2"/>
        <end position="73"/>
    </location>
</feature>
<dbReference type="EMBL" id="CANHGI010000001">
    <property type="protein sequence ID" value="CAI5437484.1"/>
    <property type="molecule type" value="Genomic_DNA"/>
</dbReference>
<dbReference type="Proteomes" id="UP001152747">
    <property type="component" value="Unassembled WGS sequence"/>
</dbReference>
<evidence type="ECO:0000313" key="3">
    <source>
        <dbReference type="EMBL" id="CAI5437484.1"/>
    </source>
</evidence>
<proteinExistence type="predicted"/>
<evidence type="ECO:0000256" key="1">
    <source>
        <dbReference type="SAM" id="MobiDB-lite"/>
    </source>
</evidence>
<sequence length="143" mass="16420">MREMTIMQVKNWKKDCRPENAEHVLKFLQITRSKKIATFISSSGSGRSSIFESILETLSNNMKCEILELIRTILEVLIGSAKTTRKTVEAEHQKRQPSQNAGIPSNAQLPFSDAFEKEDFSFGQDIQRYQQFLTERTSQVSLF</sequence>
<accession>A0A9P1I657</accession>
<dbReference type="GO" id="GO:0004725">
    <property type="term" value="F:protein tyrosine phosphatase activity"/>
    <property type="evidence" value="ECO:0007669"/>
    <property type="project" value="InterPro"/>
</dbReference>
<organism evidence="3 4">
    <name type="scientific">Caenorhabditis angaria</name>
    <dbReference type="NCBI Taxonomy" id="860376"/>
    <lineage>
        <taxon>Eukaryota</taxon>
        <taxon>Metazoa</taxon>
        <taxon>Ecdysozoa</taxon>
        <taxon>Nematoda</taxon>
        <taxon>Chromadorea</taxon>
        <taxon>Rhabditida</taxon>
        <taxon>Rhabditina</taxon>
        <taxon>Rhabditomorpha</taxon>
        <taxon>Rhabditoidea</taxon>
        <taxon>Rhabditidae</taxon>
        <taxon>Peloderinae</taxon>
        <taxon>Caenorhabditis</taxon>
    </lineage>
</organism>
<gene>
    <name evidence="3" type="ORF">CAMP_LOCUS121</name>
</gene>
<name>A0A9P1I657_9PELO</name>
<dbReference type="InterPro" id="IPR000242">
    <property type="entry name" value="PTP_cat"/>
</dbReference>
<dbReference type="AlphaFoldDB" id="A0A9P1I657"/>
<protein>
    <recommendedName>
        <fullName evidence="2">Tyrosine-protein phosphatase domain-containing protein</fullName>
    </recommendedName>
</protein>